<feature type="domain" description="Glycosyltransferase subfamily 4-like N-terminal" evidence="1">
    <location>
        <begin position="38"/>
        <end position="130"/>
    </location>
</feature>
<proteinExistence type="predicted"/>
<evidence type="ECO:0000259" key="1">
    <source>
        <dbReference type="Pfam" id="PF13439"/>
    </source>
</evidence>
<comment type="caution">
    <text evidence="2">The sequence shown here is derived from an EMBL/GenBank/DDBJ whole genome shotgun (WGS) entry which is preliminary data.</text>
</comment>
<dbReference type="EMBL" id="QJPH01000508">
    <property type="protein sequence ID" value="PZN71827.1"/>
    <property type="molecule type" value="Genomic_DNA"/>
</dbReference>
<evidence type="ECO:0000313" key="2">
    <source>
        <dbReference type="EMBL" id="PZN71827.1"/>
    </source>
</evidence>
<name>A0A2W4SJQ4_9GAMM</name>
<keyword evidence="2" id="KW-0808">Transferase</keyword>
<dbReference type="Pfam" id="PF13439">
    <property type="entry name" value="Glyco_transf_4"/>
    <property type="match status" value="1"/>
</dbReference>
<dbReference type="Gene3D" id="3.40.50.2000">
    <property type="entry name" value="Glycogen Phosphorylase B"/>
    <property type="match status" value="2"/>
</dbReference>
<dbReference type="PANTHER" id="PTHR12526:SF590">
    <property type="entry name" value="ALPHA-MALTOSE-1-PHOSPHATE SYNTHASE"/>
    <property type="match status" value="1"/>
</dbReference>
<dbReference type="CDD" id="cd03801">
    <property type="entry name" value="GT4_PimA-like"/>
    <property type="match status" value="1"/>
</dbReference>
<dbReference type="PANTHER" id="PTHR12526">
    <property type="entry name" value="GLYCOSYLTRANSFERASE"/>
    <property type="match status" value="1"/>
</dbReference>
<accession>A0A2W4SJQ4</accession>
<dbReference type="Proteomes" id="UP000249396">
    <property type="component" value="Unassembled WGS sequence"/>
</dbReference>
<dbReference type="AlphaFoldDB" id="A0A2W4SJQ4"/>
<dbReference type="InterPro" id="IPR028098">
    <property type="entry name" value="Glyco_trans_4-like_N"/>
</dbReference>
<gene>
    <name evidence="2" type="ORF">DM484_25490</name>
</gene>
<dbReference type="GO" id="GO:0016757">
    <property type="term" value="F:glycosyltransferase activity"/>
    <property type="evidence" value="ECO:0007669"/>
    <property type="project" value="TreeGrafter"/>
</dbReference>
<dbReference type="SUPFAM" id="SSF53756">
    <property type="entry name" value="UDP-Glycosyltransferase/glycogen phosphorylase"/>
    <property type="match status" value="1"/>
</dbReference>
<reference evidence="2 3" key="1">
    <citation type="journal article" date="2018" name="Aquat. Microb. Ecol.">
        <title>Gammaproteobacterial methanotrophs dominate.</title>
        <authorList>
            <person name="Rissanen A.J."/>
            <person name="Saarenheimo J."/>
            <person name="Tiirola M."/>
            <person name="Peura S."/>
            <person name="Aalto S.L."/>
            <person name="Karvinen A."/>
            <person name="Nykanen H."/>
        </authorList>
    </citation>
    <scope>NUCLEOTIDE SEQUENCE [LARGE SCALE GENOMIC DNA]</scope>
    <source>
        <strain evidence="2">AMbin10</strain>
    </source>
</reference>
<evidence type="ECO:0000313" key="3">
    <source>
        <dbReference type="Proteomes" id="UP000249396"/>
    </source>
</evidence>
<sequence length="315" mass="35689">MVEGLLRRGLRAEIFWLPHRAEYLPWAVPVPKPPVWANIVHVNTWLHRRFIPLELPVVATMHHCVHDSALSPYKTLAQSLYHNNWIQRLERHVLSHARQVVAVSEHTADRTKRAFNIRDIHVFHNGIDLNIFQPMQRNEPSRPFRLLFVGNWSARKGVDLLAPIMRRLMPDFELVYTTSRHSIKLPANKPEGLRVFGNITTPSAMARIYQNADALLFPTRLEGFGLAALEAQACGLPVIATNGSSLPEVVEDGVTGILCPQDDVSAFAEAARRLATEPGLWLRMGKAARARAETHFSIETMIDRYIAVYRTILAQ</sequence>
<protein>
    <submittedName>
        <fullName evidence="2">Group 1 glycosyl transferase</fullName>
    </submittedName>
</protein>
<dbReference type="Pfam" id="PF13692">
    <property type="entry name" value="Glyco_trans_1_4"/>
    <property type="match status" value="1"/>
</dbReference>
<organism evidence="2 3">
    <name type="scientific">Candidatus Methylumidiphilus alinenensis</name>
    <dbReference type="NCBI Taxonomy" id="2202197"/>
    <lineage>
        <taxon>Bacteria</taxon>
        <taxon>Pseudomonadati</taxon>
        <taxon>Pseudomonadota</taxon>
        <taxon>Gammaproteobacteria</taxon>
        <taxon>Methylococcales</taxon>
        <taxon>Candidatus Methylumidiphilus</taxon>
    </lineage>
</organism>